<dbReference type="Gene3D" id="3.20.20.140">
    <property type="entry name" value="Metal-dependent hydrolases"/>
    <property type="match status" value="1"/>
</dbReference>
<dbReference type="SUPFAM" id="SSF51556">
    <property type="entry name" value="Metallo-dependent hydrolases"/>
    <property type="match status" value="1"/>
</dbReference>
<dbReference type="PANTHER" id="PTHR22642:SF2">
    <property type="entry name" value="PROTEIN LONG AFTER FAR-RED 3"/>
    <property type="match status" value="1"/>
</dbReference>
<name>A0A939RWA6_9MICO</name>
<comment type="caution">
    <text evidence="2">The sequence shown here is derived from an EMBL/GenBank/DDBJ whole genome shotgun (WGS) entry which is preliminary data.</text>
</comment>
<evidence type="ECO:0000313" key="2">
    <source>
        <dbReference type="EMBL" id="MBO1804817.1"/>
    </source>
</evidence>
<reference evidence="2" key="1">
    <citation type="submission" date="2021-03" db="EMBL/GenBank/DDBJ databases">
        <title>Leucobacter chromiisoli sp. nov., isolated from chromium-containing soil of chemical plant.</title>
        <authorList>
            <person name="Xu Z."/>
        </authorList>
    </citation>
    <scope>NUCLEOTIDE SEQUENCE</scope>
    <source>
        <strain evidence="2">A2</strain>
    </source>
</reference>
<dbReference type="Proteomes" id="UP000664398">
    <property type="component" value="Unassembled WGS sequence"/>
</dbReference>
<feature type="domain" description="Amidohydrolase 3" evidence="1">
    <location>
        <begin position="48"/>
        <end position="544"/>
    </location>
</feature>
<dbReference type="SUPFAM" id="SSF51338">
    <property type="entry name" value="Composite domain of metallo-dependent hydrolases"/>
    <property type="match status" value="1"/>
</dbReference>
<sequence length="553" mass="59825">MLVDTIIENARITTMDPKRPQASRLGIFAGRIIGFDEALDGISAEVRIDLDGAPVVPGFNDAHMHFSALGLRMDQLDLSAQEAPTLDALYKKVERYAATRPAGSWVIGHGYDQNRIGAHPDRDVLDRISGGRPVFILHNSAHMCVANTEAFALAGHPDPDALEAPVGGEIGRDDTGRNTGLLADKAMSLVDDYLRLVPQTMLFDALKRASRWCLRHGLTSVTEAGVSGRGIGNGPGDVRAYQDLLDAGKLHTRLTLMPYIDALHGLGPIGTPYGNGDGWGIDLGLRSGIGNEWLRLGPTKVLSDGSLIGHTAAMCHDYVGEPGNTGLMAWDEAELRDMLITAHVNGWQVAAHAIGDRAVGFVLDALDEAQKMRPRSDARHRLEHAAIVSDEQVERIADGGYIPVPQGRFISELGDGFVSALGPERMDQVYRMRSFVDRGVELPGSTDAPVVPAEPLISLHDMVNRRAEGGELIGPDERLTPWQALRAYTYGSAYAVHEERLKGSLSRGKLADLVVLSDDLLAVSPEKIKDIEVRATMVGGKFRYDAEQELAAP</sequence>
<dbReference type="Gene3D" id="2.30.40.10">
    <property type="entry name" value="Urease, subunit C, domain 1"/>
    <property type="match status" value="1"/>
</dbReference>
<dbReference type="CDD" id="cd01300">
    <property type="entry name" value="YtcJ_like"/>
    <property type="match status" value="1"/>
</dbReference>
<dbReference type="GO" id="GO:0016810">
    <property type="term" value="F:hydrolase activity, acting on carbon-nitrogen (but not peptide) bonds"/>
    <property type="evidence" value="ECO:0007669"/>
    <property type="project" value="InterPro"/>
</dbReference>
<dbReference type="Pfam" id="PF07969">
    <property type="entry name" value="Amidohydro_3"/>
    <property type="match status" value="1"/>
</dbReference>
<dbReference type="EMBL" id="JAGDYL010000007">
    <property type="protein sequence ID" value="MBO1804817.1"/>
    <property type="molecule type" value="Genomic_DNA"/>
</dbReference>
<accession>A0A939RWA6</accession>
<evidence type="ECO:0000259" key="1">
    <source>
        <dbReference type="Pfam" id="PF07969"/>
    </source>
</evidence>
<dbReference type="Gene3D" id="3.10.310.70">
    <property type="match status" value="1"/>
</dbReference>
<proteinExistence type="predicted"/>
<gene>
    <name evidence="2" type="ORF">J4H91_05735</name>
</gene>
<dbReference type="RefSeq" id="WP_208045309.1">
    <property type="nucleotide sequence ID" value="NZ_JAGDYL010000007.1"/>
</dbReference>
<dbReference type="InterPro" id="IPR011059">
    <property type="entry name" value="Metal-dep_hydrolase_composite"/>
</dbReference>
<keyword evidence="3" id="KW-1185">Reference proteome</keyword>
<dbReference type="AlphaFoldDB" id="A0A939RWA6"/>
<protein>
    <submittedName>
        <fullName evidence="2">Amidohydrolase</fullName>
    </submittedName>
</protein>
<dbReference type="PANTHER" id="PTHR22642">
    <property type="entry name" value="IMIDAZOLONEPROPIONASE"/>
    <property type="match status" value="1"/>
</dbReference>
<dbReference type="InterPro" id="IPR032466">
    <property type="entry name" value="Metal_Hydrolase"/>
</dbReference>
<organism evidence="2 3">
    <name type="scientific">Leucobacter ruminantium</name>
    <dbReference type="NCBI Taxonomy" id="1289170"/>
    <lineage>
        <taxon>Bacteria</taxon>
        <taxon>Bacillati</taxon>
        <taxon>Actinomycetota</taxon>
        <taxon>Actinomycetes</taxon>
        <taxon>Micrococcales</taxon>
        <taxon>Microbacteriaceae</taxon>
        <taxon>Leucobacter</taxon>
    </lineage>
</organism>
<evidence type="ECO:0000313" key="3">
    <source>
        <dbReference type="Proteomes" id="UP000664398"/>
    </source>
</evidence>
<dbReference type="InterPro" id="IPR033932">
    <property type="entry name" value="YtcJ-like"/>
</dbReference>
<dbReference type="InterPro" id="IPR013108">
    <property type="entry name" value="Amidohydro_3"/>
</dbReference>